<name>A0A511KPL5_RHOTO</name>
<dbReference type="AlphaFoldDB" id="A0A511KPL5"/>
<comment type="caution">
    <text evidence="2">The sequence shown here is derived from an EMBL/GenBank/DDBJ whole genome shotgun (WGS) entry which is preliminary data.</text>
</comment>
<accession>A0A511KPL5</accession>
<keyword evidence="1" id="KW-0175">Coiled coil</keyword>
<reference evidence="2 3" key="1">
    <citation type="submission" date="2019-07" db="EMBL/GenBank/DDBJ databases">
        <title>Rhodotorula toruloides NBRC10032 genome sequencing.</title>
        <authorList>
            <person name="Shida Y."/>
            <person name="Takaku H."/>
            <person name="Ogasawara W."/>
            <person name="Mori K."/>
        </authorList>
    </citation>
    <scope>NUCLEOTIDE SEQUENCE [LARGE SCALE GENOMIC DNA]</scope>
    <source>
        <strain evidence="2 3">NBRC10032</strain>
    </source>
</reference>
<organism evidence="2 3">
    <name type="scientific">Rhodotorula toruloides</name>
    <name type="common">Yeast</name>
    <name type="synonym">Rhodosporidium toruloides</name>
    <dbReference type="NCBI Taxonomy" id="5286"/>
    <lineage>
        <taxon>Eukaryota</taxon>
        <taxon>Fungi</taxon>
        <taxon>Dikarya</taxon>
        <taxon>Basidiomycota</taxon>
        <taxon>Pucciniomycotina</taxon>
        <taxon>Microbotryomycetes</taxon>
        <taxon>Sporidiobolales</taxon>
        <taxon>Sporidiobolaceae</taxon>
        <taxon>Rhodotorula</taxon>
    </lineage>
</organism>
<dbReference type="Proteomes" id="UP000321518">
    <property type="component" value="Unassembled WGS sequence"/>
</dbReference>
<feature type="coiled-coil region" evidence="1">
    <location>
        <begin position="162"/>
        <end position="192"/>
    </location>
</feature>
<evidence type="ECO:0000313" key="2">
    <source>
        <dbReference type="EMBL" id="GEM11885.1"/>
    </source>
</evidence>
<protein>
    <submittedName>
        <fullName evidence="2">Uncharacterized protein</fullName>
    </submittedName>
</protein>
<dbReference type="EMBL" id="BJWK01000017">
    <property type="protein sequence ID" value="GEM11885.1"/>
    <property type="molecule type" value="Genomic_DNA"/>
</dbReference>
<sequence length="223" mass="26035">MPAHTAFKGSALEHCLERARDAIQRRLPHRNRSKLSRASAAHFEEYRMDLDKAFMLRWHVYGRMYPRLKEGEVGKLLDVIVAWERDYQVDRISHLFEPHFYATYDRIFLANDATIVGLFAALVELVCHLLPTSHLMQRCQAIHSAWAPLGHECDFWLRIPDQARLADEIQALEDLEERVRRRRQSIENARQKQHASSVNEHSLAHTLLDQSLSTRKARIYGMA</sequence>
<dbReference type="OrthoDB" id="10485994at2759"/>
<gene>
    <name evidence="2" type="ORF">Rt10032_c17g5902</name>
</gene>
<proteinExistence type="predicted"/>
<evidence type="ECO:0000313" key="3">
    <source>
        <dbReference type="Proteomes" id="UP000321518"/>
    </source>
</evidence>
<evidence type="ECO:0000256" key="1">
    <source>
        <dbReference type="SAM" id="Coils"/>
    </source>
</evidence>